<keyword evidence="1" id="KW-1185">Reference proteome</keyword>
<reference evidence="2" key="1">
    <citation type="submission" date="2016-11" db="UniProtKB">
        <authorList>
            <consortium name="WormBaseParasite"/>
        </authorList>
    </citation>
    <scope>IDENTIFICATION</scope>
</reference>
<dbReference type="WBParaSite" id="Hba_09267">
    <property type="protein sequence ID" value="Hba_09267"/>
    <property type="gene ID" value="Hba_09267"/>
</dbReference>
<dbReference type="Proteomes" id="UP000095283">
    <property type="component" value="Unplaced"/>
</dbReference>
<proteinExistence type="predicted"/>
<accession>A0A1I7WVW3</accession>
<name>A0A1I7WVW3_HETBA</name>
<sequence>MGKVGNSMQIKRKFIRKRIQNGAGKHYDLVCAGGGFEFGVDPEDDPDLALLLFPLTGLRHHKKKEWMSKMEPKKKRRRSNLTELKNCCFISIYVFYF</sequence>
<protein>
    <submittedName>
        <fullName evidence="2">Uncharacterized protein</fullName>
    </submittedName>
</protein>
<dbReference type="AlphaFoldDB" id="A0A1I7WVW3"/>
<evidence type="ECO:0000313" key="2">
    <source>
        <dbReference type="WBParaSite" id="Hba_09267"/>
    </source>
</evidence>
<organism evidence="1 2">
    <name type="scientific">Heterorhabditis bacteriophora</name>
    <name type="common">Entomopathogenic nematode worm</name>
    <dbReference type="NCBI Taxonomy" id="37862"/>
    <lineage>
        <taxon>Eukaryota</taxon>
        <taxon>Metazoa</taxon>
        <taxon>Ecdysozoa</taxon>
        <taxon>Nematoda</taxon>
        <taxon>Chromadorea</taxon>
        <taxon>Rhabditida</taxon>
        <taxon>Rhabditina</taxon>
        <taxon>Rhabditomorpha</taxon>
        <taxon>Strongyloidea</taxon>
        <taxon>Heterorhabditidae</taxon>
        <taxon>Heterorhabditis</taxon>
    </lineage>
</organism>
<evidence type="ECO:0000313" key="1">
    <source>
        <dbReference type="Proteomes" id="UP000095283"/>
    </source>
</evidence>